<accession>A0AAN4ZGT0</accession>
<name>A0AAN4ZGT0_9BILA</name>
<feature type="non-terminal residue" evidence="1">
    <location>
        <position position="106"/>
    </location>
</feature>
<dbReference type="AlphaFoldDB" id="A0AAN4ZGT0"/>
<evidence type="ECO:0000313" key="2">
    <source>
        <dbReference type="Proteomes" id="UP001328107"/>
    </source>
</evidence>
<protein>
    <submittedName>
        <fullName evidence="1">Uncharacterized protein</fullName>
    </submittedName>
</protein>
<sequence>MSKFKSVFDENTFQECSDEAWMTHKRGGLMYNPKKIDVIIKPIALTNVSVKVHEPLLTDSIRSDAHYPIIFDVYNEENGQSVPCQGLNCEFKCNHRYESAKKNEQE</sequence>
<evidence type="ECO:0000313" key="1">
    <source>
        <dbReference type="EMBL" id="GMR40531.1"/>
    </source>
</evidence>
<keyword evidence="2" id="KW-1185">Reference proteome</keyword>
<reference evidence="2" key="1">
    <citation type="submission" date="2022-10" db="EMBL/GenBank/DDBJ databases">
        <title>Genome assembly of Pristionchus species.</title>
        <authorList>
            <person name="Yoshida K."/>
            <person name="Sommer R.J."/>
        </authorList>
    </citation>
    <scope>NUCLEOTIDE SEQUENCE [LARGE SCALE GENOMIC DNA]</scope>
    <source>
        <strain evidence="2">RS5460</strain>
    </source>
</reference>
<gene>
    <name evidence="1" type="ORF">PMAYCL1PPCAC_10726</name>
</gene>
<dbReference type="Proteomes" id="UP001328107">
    <property type="component" value="Unassembled WGS sequence"/>
</dbReference>
<comment type="caution">
    <text evidence="1">The sequence shown here is derived from an EMBL/GenBank/DDBJ whole genome shotgun (WGS) entry which is preliminary data.</text>
</comment>
<organism evidence="1 2">
    <name type="scientific">Pristionchus mayeri</name>
    <dbReference type="NCBI Taxonomy" id="1317129"/>
    <lineage>
        <taxon>Eukaryota</taxon>
        <taxon>Metazoa</taxon>
        <taxon>Ecdysozoa</taxon>
        <taxon>Nematoda</taxon>
        <taxon>Chromadorea</taxon>
        <taxon>Rhabditida</taxon>
        <taxon>Rhabditina</taxon>
        <taxon>Diplogasteromorpha</taxon>
        <taxon>Diplogasteroidea</taxon>
        <taxon>Neodiplogasteridae</taxon>
        <taxon>Pristionchus</taxon>
    </lineage>
</organism>
<dbReference type="EMBL" id="BTRK01000003">
    <property type="protein sequence ID" value="GMR40531.1"/>
    <property type="molecule type" value="Genomic_DNA"/>
</dbReference>
<proteinExistence type="predicted"/>